<dbReference type="SUPFAM" id="SSF53756">
    <property type="entry name" value="UDP-Glycosyltransferase/glycogen phosphorylase"/>
    <property type="match status" value="1"/>
</dbReference>
<dbReference type="InterPro" id="IPR001296">
    <property type="entry name" value="Glyco_trans_1"/>
</dbReference>
<evidence type="ECO:0000313" key="6">
    <source>
        <dbReference type="Proteomes" id="UP001595528"/>
    </source>
</evidence>
<keyword evidence="6" id="KW-1185">Reference proteome</keyword>
<evidence type="ECO:0000256" key="2">
    <source>
        <dbReference type="ARBA" id="ARBA00022679"/>
    </source>
</evidence>
<dbReference type="PANTHER" id="PTHR12526:SF510">
    <property type="entry name" value="D-INOSITOL 3-PHOSPHATE GLYCOSYLTRANSFERASE"/>
    <property type="match status" value="1"/>
</dbReference>
<evidence type="ECO:0000259" key="3">
    <source>
        <dbReference type="Pfam" id="PF00534"/>
    </source>
</evidence>
<organism evidence="5 6">
    <name type="scientific">Marinibaculum pumilum</name>
    <dbReference type="NCBI Taxonomy" id="1766165"/>
    <lineage>
        <taxon>Bacteria</taxon>
        <taxon>Pseudomonadati</taxon>
        <taxon>Pseudomonadota</taxon>
        <taxon>Alphaproteobacteria</taxon>
        <taxon>Rhodospirillales</taxon>
        <taxon>Rhodospirillaceae</taxon>
        <taxon>Marinibaculum</taxon>
    </lineage>
</organism>
<evidence type="ECO:0000259" key="4">
    <source>
        <dbReference type="Pfam" id="PF13439"/>
    </source>
</evidence>
<evidence type="ECO:0000313" key="5">
    <source>
        <dbReference type="EMBL" id="MFC3230442.1"/>
    </source>
</evidence>
<dbReference type="Pfam" id="PF13439">
    <property type="entry name" value="Glyco_transf_4"/>
    <property type="match status" value="1"/>
</dbReference>
<dbReference type="Proteomes" id="UP001595528">
    <property type="component" value="Unassembled WGS sequence"/>
</dbReference>
<keyword evidence="2" id="KW-0808">Transferase</keyword>
<dbReference type="Pfam" id="PF00534">
    <property type="entry name" value="Glycos_transf_1"/>
    <property type="match status" value="1"/>
</dbReference>
<dbReference type="PANTHER" id="PTHR12526">
    <property type="entry name" value="GLYCOSYLTRANSFERASE"/>
    <property type="match status" value="1"/>
</dbReference>
<dbReference type="RefSeq" id="WP_379905616.1">
    <property type="nucleotide sequence ID" value="NZ_JBHRTR010000046.1"/>
</dbReference>
<keyword evidence="1" id="KW-0328">Glycosyltransferase</keyword>
<protein>
    <submittedName>
        <fullName evidence="5">Glycosyltransferase family 4 protein</fullName>
    </submittedName>
</protein>
<accession>A0ABV7L742</accession>
<dbReference type="CDD" id="cd03819">
    <property type="entry name" value="GT4_WavL-like"/>
    <property type="match status" value="1"/>
</dbReference>
<dbReference type="Gene3D" id="3.40.50.2000">
    <property type="entry name" value="Glycogen Phosphorylase B"/>
    <property type="match status" value="2"/>
</dbReference>
<gene>
    <name evidence="5" type="ORF">ACFOGJ_24555</name>
</gene>
<proteinExistence type="predicted"/>
<comment type="caution">
    <text evidence="5">The sequence shown here is derived from an EMBL/GenBank/DDBJ whole genome shotgun (WGS) entry which is preliminary data.</text>
</comment>
<sequence>MPDAAGRSPPGVLQVLPALHSGGVETGTVDVAAALVAAGWRSLVASAGGRLVGDLEAGGSRHLTLPLEGKNPLGIWLNGRRLARIAAAEGISILHARSRAPAWSALVAARRTGLPLVTTFHGTYGARTALKRRYNAVMLRSDHVIANSAFTARHIEAVYGRPPVPMTVIPRGIDMHRYDPQTVARVRQEALARDWGLPEGVPVILLPGRLTGWKGQMVMVQAMARLRDRGAVCVLAGDDRGRESYRQQLQEAVRQAGLGERVLLPGRCDDMAAAYLLADVVVSASTEPEAFGRVTAEAQAMGRPVVATSLGATPENLVDGVTGWLVPPNDPAALAAGIERVLALDAGHLARLAEIARSRVAERCSLESMTGATLQVYRQVLELHDRRRRNERGRDERGA</sequence>
<feature type="domain" description="Glycosyl transferase family 1" evidence="3">
    <location>
        <begin position="189"/>
        <end position="358"/>
    </location>
</feature>
<feature type="domain" description="Glycosyltransferase subfamily 4-like N-terminal" evidence="4">
    <location>
        <begin position="22"/>
        <end position="177"/>
    </location>
</feature>
<dbReference type="EMBL" id="JBHRTR010000046">
    <property type="protein sequence ID" value="MFC3230442.1"/>
    <property type="molecule type" value="Genomic_DNA"/>
</dbReference>
<name>A0ABV7L742_9PROT</name>
<reference evidence="6" key="1">
    <citation type="journal article" date="2019" name="Int. J. Syst. Evol. Microbiol.">
        <title>The Global Catalogue of Microorganisms (GCM) 10K type strain sequencing project: providing services to taxonomists for standard genome sequencing and annotation.</title>
        <authorList>
            <consortium name="The Broad Institute Genomics Platform"/>
            <consortium name="The Broad Institute Genome Sequencing Center for Infectious Disease"/>
            <person name="Wu L."/>
            <person name="Ma J."/>
        </authorList>
    </citation>
    <scope>NUCLEOTIDE SEQUENCE [LARGE SCALE GENOMIC DNA]</scope>
    <source>
        <strain evidence="6">KCTC 42964</strain>
    </source>
</reference>
<dbReference type="InterPro" id="IPR028098">
    <property type="entry name" value="Glyco_trans_4-like_N"/>
</dbReference>
<evidence type="ECO:0000256" key="1">
    <source>
        <dbReference type="ARBA" id="ARBA00022676"/>
    </source>
</evidence>